<dbReference type="EMBL" id="MU004231">
    <property type="protein sequence ID" value="KAF2672858.1"/>
    <property type="molecule type" value="Genomic_DNA"/>
</dbReference>
<protein>
    <submittedName>
        <fullName evidence="1">Uncharacterized protein</fullName>
    </submittedName>
</protein>
<dbReference type="AlphaFoldDB" id="A0A6A6UP49"/>
<gene>
    <name evidence="1" type="ORF">BT63DRAFT_450882</name>
</gene>
<accession>A0A6A6UP49</accession>
<evidence type="ECO:0000313" key="2">
    <source>
        <dbReference type="Proteomes" id="UP000799302"/>
    </source>
</evidence>
<keyword evidence="2" id="KW-1185">Reference proteome</keyword>
<reference evidence="1" key="1">
    <citation type="journal article" date="2020" name="Stud. Mycol.">
        <title>101 Dothideomycetes genomes: a test case for predicting lifestyles and emergence of pathogens.</title>
        <authorList>
            <person name="Haridas S."/>
            <person name="Albert R."/>
            <person name="Binder M."/>
            <person name="Bloem J."/>
            <person name="Labutti K."/>
            <person name="Salamov A."/>
            <person name="Andreopoulos B."/>
            <person name="Baker S."/>
            <person name="Barry K."/>
            <person name="Bills G."/>
            <person name="Bluhm B."/>
            <person name="Cannon C."/>
            <person name="Castanera R."/>
            <person name="Culley D."/>
            <person name="Daum C."/>
            <person name="Ezra D."/>
            <person name="Gonzalez J."/>
            <person name="Henrissat B."/>
            <person name="Kuo A."/>
            <person name="Liang C."/>
            <person name="Lipzen A."/>
            <person name="Lutzoni F."/>
            <person name="Magnuson J."/>
            <person name="Mondo S."/>
            <person name="Nolan M."/>
            <person name="Ohm R."/>
            <person name="Pangilinan J."/>
            <person name="Park H.-J."/>
            <person name="Ramirez L."/>
            <person name="Alfaro M."/>
            <person name="Sun H."/>
            <person name="Tritt A."/>
            <person name="Yoshinaga Y."/>
            <person name="Zwiers L.-H."/>
            <person name="Turgeon B."/>
            <person name="Goodwin S."/>
            <person name="Spatafora J."/>
            <person name="Crous P."/>
            <person name="Grigoriev I."/>
        </authorList>
    </citation>
    <scope>NUCLEOTIDE SEQUENCE</scope>
    <source>
        <strain evidence="1">CBS 115976</strain>
    </source>
</reference>
<name>A0A6A6UP49_9PEZI</name>
<sequence>MTSRLPESAYGGLLNLTHAGLTRLCKIILEYPSQKPAGIDAGSVGIKIDNALRLLESYHYLYHAIPDKAPCYDMSDLPKILVAKALDNHVWIRDDCLWAFQPEIIISNVCFVNALFFAVIDIHDNPNTNTVQCANRANHTFMFEYFPRLEAKWTAARARANKGCANSIAHKTLLNCDHWLLQVGSFADVVEPGSSHLPLLISNSEEDDGHDIQISVESEDEIILDNEEANVEEEHELGLGTWV</sequence>
<organism evidence="1 2">
    <name type="scientific">Microthyrium microscopicum</name>
    <dbReference type="NCBI Taxonomy" id="703497"/>
    <lineage>
        <taxon>Eukaryota</taxon>
        <taxon>Fungi</taxon>
        <taxon>Dikarya</taxon>
        <taxon>Ascomycota</taxon>
        <taxon>Pezizomycotina</taxon>
        <taxon>Dothideomycetes</taxon>
        <taxon>Dothideomycetes incertae sedis</taxon>
        <taxon>Microthyriales</taxon>
        <taxon>Microthyriaceae</taxon>
        <taxon>Microthyrium</taxon>
    </lineage>
</organism>
<dbReference type="Proteomes" id="UP000799302">
    <property type="component" value="Unassembled WGS sequence"/>
</dbReference>
<evidence type="ECO:0000313" key="1">
    <source>
        <dbReference type="EMBL" id="KAF2672858.1"/>
    </source>
</evidence>
<proteinExistence type="predicted"/>